<comment type="caution">
    <text evidence="1">The sequence shown here is derived from an EMBL/GenBank/DDBJ whole genome shotgun (WGS) entry which is preliminary data.</text>
</comment>
<dbReference type="Proteomes" id="UP001362999">
    <property type="component" value="Unassembled WGS sequence"/>
</dbReference>
<name>A0AAV9ZE44_9AGAR</name>
<proteinExistence type="predicted"/>
<dbReference type="AlphaFoldDB" id="A0AAV9ZE44"/>
<evidence type="ECO:0000313" key="2">
    <source>
        <dbReference type="Proteomes" id="UP001362999"/>
    </source>
</evidence>
<gene>
    <name evidence="1" type="ORF">R3P38DRAFT_2809426</name>
</gene>
<protein>
    <submittedName>
        <fullName evidence="1">Uncharacterized protein</fullName>
    </submittedName>
</protein>
<sequence length="174" mass="17916">MAGGKSGIFLASLNAKACTSWNLCISSWKIALYSDLFDKGELRAAERNTAARGKTAAEYSAVGGEPAKPGDRRQGGGDCLGCRGKSKGSGGHSATTGLSGAVGYRIQRRSFEESFIESKGTSRGTALGCHRSQGMAGGKSGIFLASLNAKACTSWNLVQQGLGAVVEQSHCSCS</sequence>
<reference evidence="1 2" key="1">
    <citation type="journal article" date="2024" name="J Genomics">
        <title>Draft genome sequencing and assembly of Favolaschia claudopus CIRM-BRFM 2984 isolated from oak limbs.</title>
        <authorList>
            <person name="Navarro D."/>
            <person name="Drula E."/>
            <person name="Chaduli D."/>
            <person name="Cazenave R."/>
            <person name="Ahrendt S."/>
            <person name="Wang J."/>
            <person name="Lipzen A."/>
            <person name="Daum C."/>
            <person name="Barry K."/>
            <person name="Grigoriev I.V."/>
            <person name="Favel A."/>
            <person name="Rosso M.N."/>
            <person name="Martin F."/>
        </authorList>
    </citation>
    <scope>NUCLEOTIDE SEQUENCE [LARGE SCALE GENOMIC DNA]</scope>
    <source>
        <strain evidence="1 2">CIRM-BRFM 2984</strain>
    </source>
</reference>
<dbReference type="EMBL" id="JAWWNJ010000161">
    <property type="protein sequence ID" value="KAK6978245.1"/>
    <property type="molecule type" value="Genomic_DNA"/>
</dbReference>
<evidence type="ECO:0000313" key="1">
    <source>
        <dbReference type="EMBL" id="KAK6978245.1"/>
    </source>
</evidence>
<keyword evidence="2" id="KW-1185">Reference proteome</keyword>
<accession>A0AAV9ZE44</accession>
<organism evidence="1 2">
    <name type="scientific">Favolaschia claudopus</name>
    <dbReference type="NCBI Taxonomy" id="2862362"/>
    <lineage>
        <taxon>Eukaryota</taxon>
        <taxon>Fungi</taxon>
        <taxon>Dikarya</taxon>
        <taxon>Basidiomycota</taxon>
        <taxon>Agaricomycotina</taxon>
        <taxon>Agaricomycetes</taxon>
        <taxon>Agaricomycetidae</taxon>
        <taxon>Agaricales</taxon>
        <taxon>Marasmiineae</taxon>
        <taxon>Mycenaceae</taxon>
        <taxon>Favolaschia</taxon>
    </lineage>
</organism>